<protein>
    <recommendedName>
        <fullName evidence="2">Male-enhanced antigen 1</fullName>
    </recommendedName>
</protein>
<keyword evidence="9" id="KW-1185">Reference proteome</keyword>
<dbReference type="GO" id="GO:0030154">
    <property type="term" value="P:cell differentiation"/>
    <property type="evidence" value="ECO:0007669"/>
    <property type="project" value="UniProtKB-KW"/>
</dbReference>
<evidence type="ECO:0000313" key="8">
    <source>
        <dbReference type="EMBL" id="CAL4110363.1"/>
    </source>
</evidence>
<feature type="compositionally biased region" description="Acidic residues" evidence="7">
    <location>
        <begin position="38"/>
        <end position="49"/>
    </location>
</feature>
<dbReference type="PANTHER" id="PTHR17005">
    <property type="entry name" value="MALE-ENHANCED ANTIGEN-1"/>
    <property type="match status" value="1"/>
</dbReference>
<evidence type="ECO:0000256" key="3">
    <source>
        <dbReference type="ARBA" id="ARBA00022473"/>
    </source>
</evidence>
<dbReference type="GO" id="GO:0007283">
    <property type="term" value="P:spermatogenesis"/>
    <property type="evidence" value="ECO:0007669"/>
    <property type="project" value="UniProtKB-KW"/>
</dbReference>
<evidence type="ECO:0000256" key="7">
    <source>
        <dbReference type="SAM" id="MobiDB-lite"/>
    </source>
</evidence>
<keyword evidence="5" id="KW-0221">Differentiation</keyword>
<feature type="compositionally biased region" description="Acidic residues" evidence="7">
    <location>
        <begin position="91"/>
        <end position="111"/>
    </location>
</feature>
<evidence type="ECO:0000256" key="4">
    <source>
        <dbReference type="ARBA" id="ARBA00022553"/>
    </source>
</evidence>
<dbReference type="Pfam" id="PF06910">
    <property type="entry name" value="MEA1"/>
    <property type="match status" value="1"/>
</dbReference>
<comment type="function">
    <text evidence="1">May play an important role in spermatogenesis and/or testis development.</text>
</comment>
<proteinExistence type="predicted"/>
<name>A0AAV2R430_MEGNR</name>
<keyword evidence="3" id="KW-0217">Developmental protein</keyword>
<keyword evidence="6" id="KW-0744">Spermatogenesis</keyword>
<keyword evidence="4" id="KW-0597">Phosphoprotein</keyword>
<comment type="caution">
    <text evidence="8">The sequence shown here is derived from an EMBL/GenBank/DDBJ whole genome shotgun (WGS) entry which is preliminary data.</text>
</comment>
<reference evidence="8 9" key="1">
    <citation type="submission" date="2024-05" db="EMBL/GenBank/DDBJ databases">
        <authorList>
            <person name="Wallberg A."/>
        </authorList>
    </citation>
    <scope>NUCLEOTIDE SEQUENCE [LARGE SCALE GENOMIC DNA]</scope>
</reference>
<dbReference type="AlphaFoldDB" id="A0AAV2R430"/>
<evidence type="ECO:0000256" key="1">
    <source>
        <dbReference type="ARBA" id="ARBA00002540"/>
    </source>
</evidence>
<evidence type="ECO:0000256" key="5">
    <source>
        <dbReference type="ARBA" id="ARBA00022782"/>
    </source>
</evidence>
<feature type="region of interest" description="Disordered" evidence="7">
    <location>
        <begin position="1"/>
        <end position="119"/>
    </location>
</feature>
<gene>
    <name evidence="8" type="ORF">MNOR_LOCUS19391</name>
</gene>
<dbReference type="EMBL" id="CAXKWB010014373">
    <property type="protein sequence ID" value="CAL4110363.1"/>
    <property type="molecule type" value="Genomic_DNA"/>
</dbReference>
<evidence type="ECO:0000313" key="9">
    <source>
        <dbReference type="Proteomes" id="UP001497623"/>
    </source>
</evidence>
<feature type="compositionally biased region" description="Polar residues" evidence="7">
    <location>
        <begin position="70"/>
        <end position="90"/>
    </location>
</feature>
<sequence length="215" mass="23443">MSPVPEPMPSHRGGPPSGDEEGLSPPIGGIIVPPLSSSDEELDIQEYDGDNNPPGYQPLSQDPQDEDNIDYSSLSGLMAALNSNGPNVVNDSDDDDDDDDDSENENTEEQEGGNARSRISMTVDWNQLEASANHEETVRQETAEIWNTPTPVDISTRLSLDSERVEEIKIAMSSFSLPPTAIPAWAQGLSQEEWNKQVLTRIKGTGIKPDQEGER</sequence>
<dbReference type="Proteomes" id="UP001497623">
    <property type="component" value="Unassembled WGS sequence"/>
</dbReference>
<evidence type="ECO:0000256" key="6">
    <source>
        <dbReference type="ARBA" id="ARBA00022871"/>
    </source>
</evidence>
<accession>A0AAV2R430</accession>
<evidence type="ECO:0000256" key="2">
    <source>
        <dbReference type="ARBA" id="ARBA00022245"/>
    </source>
</evidence>
<dbReference type="InterPro" id="IPR009685">
    <property type="entry name" value="MEA1"/>
</dbReference>
<organism evidence="8 9">
    <name type="scientific">Meganyctiphanes norvegica</name>
    <name type="common">Northern krill</name>
    <name type="synonym">Thysanopoda norvegica</name>
    <dbReference type="NCBI Taxonomy" id="48144"/>
    <lineage>
        <taxon>Eukaryota</taxon>
        <taxon>Metazoa</taxon>
        <taxon>Ecdysozoa</taxon>
        <taxon>Arthropoda</taxon>
        <taxon>Crustacea</taxon>
        <taxon>Multicrustacea</taxon>
        <taxon>Malacostraca</taxon>
        <taxon>Eumalacostraca</taxon>
        <taxon>Eucarida</taxon>
        <taxon>Euphausiacea</taxon>
        <taxon>Euphausiidae</taxon>
        <taxon>Meganyctiphanes</taxon>
    </lineage>
</organism>